<dbReference type="EMBL" id="QMFB01000014">
    <property type="protein sequence ID" value="RAV18956.1"/>
    <property type="molecule type" value="Genomic_DNA"/>
</dbReference>
<dbReference type="InterPro" id="IPR036388">
    <property type="entry name" value="WH-like_DNA-bd_sf"/>
</dbReference>
<accession>A0A329MHV8</accession>
<dbReference type="InterPro" id="IPR011711">
    <property type="entry name" value="GntR_C"/>
</dbReference>
<dbReference type="PANTHER" id="PTHR43537">
    <property type="entry name" value="TRANSCRIPTIONAL REGULATOR, GNTR FAMILY"/>
    <property type="match status" value="1"/>
</dbReference>
<dbReference type="InterPro" id="IPR000485">
    <property type="entry name" value="AsnC-type_HTH_dom"/>
</dbReference>
<dbReference type="Gene3D" id="1.20.120.530">
    <property type="entry name" value="GntR ligand-binding domain-like"/>
    <property type="match status" value="1"/>
</dbReference>
<dbReference type="AlphaFoldDB" id="A0A329MHV8"/>
<dbReference type="SUPFAM" id="SSF46785">
    <property type="entry name" value="Winged helix' DNA-binding domain"/>
    <property type="match status" value="1"/>
</dbReference>
<dbReference type="SUPFAM" id="SSF48008">
    <property type="entry name" value="GntR ligand-binding domain-like"/>
    <property type="match status" value="1"/>
</dbReference>
<feature type="domain" description="HTH gntR-type" evidence="4">
    <location>
        <begin position="10"/>
        <end position="77"/>
    </location>
</feature>
<keyword evidence="2" id="KW-0238">DNA-binding</keyword>
<keyword evidence="1" id="KW-0805">Transcription regulation</keyword>
<sequence>MNKPVFPPRQSISEDLILYIKQQIASGQLNPGDRIVETKLAQELGISQTPVREAIRRLQGEGIITVVPNKGPMVCTLDKKDVFEIYSIRSMLEGLAIRLAVQNASDEEIEEIERFYNKMKDKLMDESVEYLIDDSLHIHETIMILSRHSRLIATYQSISFQILLVNRMLGTKKTKQNEVLQHGELIEALKRREPDEAELTMRKHIYRSYRDFVELNGLDAEGDELEEKNWF</sequence>
<dbReference type="PRINTS" id="PR00033">
    <property type="entry name" value="HTHASNC"/>
</dbReference>
<evidence type="ECO:0000313" key="5">
    <source>
        <dbReference type="EMBL" id="RAV18956.1"/>
    </source>
</evidence>
<dbReference type="CDD" id="cd07377">
    <property type="entry name" value="WHTH_GntR"/>
    <property type="match status" value="1"/>
</dbReference>
<dbReference type="OrthoDB" id="9781630at2"/>
<dbReference type="PANTHER" id="PTHR43537:SF24">
    <property type="entry name" value="GLUCONATE OPERON TRANSCRIPTIONAL REPRESSOR"/>
    <property type="match status" value="1"/>
</dbReference>
<comment type="caution">
    <text evidence="5">The sequence shown here is derived from an EMBL/GenBank/DDBJ whole genome shotgun (WGS) entry which is preliminary data.</text>
</comment>
<dbReference type="Proteomes" id="UP000250369">
    <property type="component" value="Unassembled WGS sequence"/>
</dbReference>
<dbReference type="Pfam" id="PF00392">
    <property type="entry name" value="GntR"/>
    <property type="match status" value="1"/>
</dbReference>
<dbReference type="InterPro" id="IPR000524">
    <property type="entry name" value="Tscrpt_reg_HTH_GntR"/>
</dbReference>
<keyword evidence="6" id="KW-1185">Reference proteome</keyword>
<dbReference type="GO" id="GO:0003700">
    <property type="term" value="F:DNA-binding transcription factor activity"/>
    <property type="evidence" value="ECO:0007669"/>
    <property type="project" value="InterPro"/>
</dbReference>
<dbReference type="GO" id="GO:0043565">
    <property type="term" value="F:sequence-specific DNA binding"/>
    <property type="evidence" value="ECO:0007669"/>
    <property type="project" value="InterPro"/>
</dbReference>
<dbReference type="SMART" id="SM00345">
    <property type="entry name" value="HTH_GNTR"/>
    <property type="match status" value="1"/>
</dbReference>
<dbReference type="Gene3D" id="1.10.10.10">
    <property type="entry name" value="Winged helix-like DNA-binding domain superfamily/Winged helix DNA-binding domain"/>
    <property type="match status" value="1"/>
</dbReference>
<proteinExistence type="predicted"/>
<evidence type="ECO:0000256" key="3">
    <source>
        <dbReference type="ARBA" id="ARBA00023163"/>
    </source>
</evidence>
<evidence type="ECO:0000313" key="6">
    <source>
        <dbReference type="Proteomes" id="UP000250369"/>
    </source>
</evidence>
<organism evidence="5 6">
    <name type="scientific">Paenibacillus contaminans</name>
    <dbReference type="NCBI Taxonomy" id="450362"/>
    <lineage>
        <taxon>Bacteria</taxon>
        <taxon>Bacillati</taxon>
        <taxon>Bacillota</taxon>
        <taxon>Bacilli</taxon>
        <taxon>Bacillales</taxon>
        <taxon>Paenibacillaceae</taxon>
        <taxon>Paenibacillus</taxon>
    </lineage>
</organism>
<reference evidence="5 6" key="1">
    <citation type="journal article" date="2009" name="Int. J. Syst. Evol. Microbiol.">
        <title>Paenibacillus contaminans sp. nov., isolated from a contaminated laboratory plate.</title>
        <authorList>
            <person name="Chou J.H."/>
            <person name="Lee J.H."/>
            <person name="Lin M.C."/>
            <person name="Chang P.S."/>
            <person name="Arun A.B."/>
            <person name="Young C.C."/>
            <person name="Chen W.M."/>
        </authorList>
    </citation>
    <scope>NUCLEOTIDE SEQUENCE [LARGE SCALE GENOMIC DNA]</scope>
    <source>
        <strain evidence="5 6">CKOBP-6</strain>
    </source>
</reference>
<dbReference type="RefSeq" id="WP_113033163.1">
    <property type="nucleotide sequence ID" value="NZ_QMFB01000014.1"/>
</dbReference>
<keyword evidence="3" id="KW-0804">Transcription</keyword>
<dbReference type="SMART" id="SM00895">
    <property type="entry name" value="FCD"/>
    <property type="match status" value="1"/>
</dbReference>
<evidence type="ECO:0000256" key="1">
    <source>
        <dbReference type="ARBA" id="ARBA00023015"/>
    </source>
</evidence>
<name>A0A329MHV8_9BACL</name>
<evidence type="ECO:0000259" key="4">
    <source>
        <dbReference type="PROSITE" id="PS50949"/>
    </source>
</evidence>
<dbReference type="InterPro" id="IPR008920">
    <property type="entry name" value="TF_FadR/GntR_C"/>
</dbReference>
<dbReference type="Pfam" id="PF07729">
    <property type="entry name" value="FCD"/>
    <property type="match status" value="1"/>
</dbReference>
<protein>
    <recommendedName>
        <fullName evidence="4">HTH gntR-type domain-containing protein</fullName>
    </recommendedName>
</protein>
<gene>
    <name evidence="5" type="ORF">DQG23_22655</name>
</gene>
<evidence type="ECO:0000256" key="2">
    <source>
        <dbReference type="ARBA" id="ARBA00023125"/>
    </source>
</evidence>
<dbReference type="PROSITE" id="PS50949">
    <property type="entry name" value="HTH_GNTR"/>
    <property type="match status" value="1"/>
</dbReference>
<dbReference type="InterPro" id="IPR036390">
    <property type="entry name" value="WH_DNA-bd_sf"/>
</dbReference>